<dbReference type="AlphaFoldDB" id="A0A8G2FGJ7"/>
<accession>A0A8G2FGJ7</accession>
<reference evidence="1 2" key="1">
    <citation type="submission" date="2017-01" db="EMBL/GenBank/DDBJ databases">
        <authorList>
            <person name="Varghese N."/>
            <person name="Submissions S."/>
        </authorList>
    </citation>
    <scope>NUCLEOTIDE SEQUENCE [LARGE SCALE GENOMIC DNA]</scope>
    <source>
        <strain evidence="1 2">ATCC 35905</strain>
    </source>
</reference>
<evidence type="ECO:0000313" key="1">
    <source>
        <dbReference type="EMBL" id="SIQ95168.1"/>
    </source>
</evidence>
<name>A0A8G2FGJ7_ACIRU</name>
<dbReference type="RefSeq" id="WP_029312177.1">
    <property type="nucleotide sequence ID" value="NZ_FTNE01000012.1"/>
</dbReference>
<evidence type="ECO:0008006" key="3">
    <source>
        <dbReference type="Google" id="ProtNLM"/>
    </source>
</evidence>
<organism evidence="1 2">
    <name type="scientific">Acidiphilium rubrum</name>
    <dbReference type="NCBI Taxonomy" id="526"/>
    <lineage>
        <taxon>Bacteria</taxon>
        <taxon>Pseudomonadati</taxon>
        <taxon>Pseudomonadota</taxon>
        <taxon>Alphaproteobacteria</taxon>
        <taxon>Acetobacterales</taxon>
        <taxon>Acidocellaceae</taxon>
        <taxon>Acidiphilium</taxon>
    </lineage>
</organism>
<comment type="caution">
    <text evidence="1">The sequence shown here is derived from an EMBL/GenBank/DDBJ whole genome shotgun (WGS) entry which is preliminary data.</text>
</comment>
<dbReference type="Proteomes" id="UP000186308">
    <property type="component" value="Unassembled WGS sequence"/>
</dbReference>
<proteinExistence type="predicted"/>
<evidence type="ECO:0000313" key="2">
    <source>
        <dbReference type="Proteomes" id="UP000186308"/>
    </source>
</evidence>
<dbReference type="OrthoDB" id="8450990at2"/>
<dbReference type="EMBL" id="FTNE01000012">
    <property type="protein sequence ID" value="SIQ95168.1"/>
    <property type="molecule type" value="Genomic_DNA"/>
</dbReference>
<sequence>MADAALVFGGDLAIGVSGDLALAGGSGLTEQRVLRRLLTNPGDYIWQLSYGAGLGQFVGVAGAAGAVGAVTRAQLLAEARVAQSPLPQIAVEQTGTSGIALTIAYQDAMTGQATALTLPV</sequence>
<keyword evidence="2" id="KW-1185">Reference proteome</keyword>
<gene>
    <name evidence="1" type="ORF">SAMN05421828_11269</name>
</gene>
<protein>
    <recommendedName>
        <fullName evidence="3">Phage tail protein</fullName>
    </recommendedName>
</protein>